<evidence type="ECO:0000313" key="2">
    <source>
        <dbReference type="EMBL" id="PWJ30390.1"/>
    </source>
</evidence>
<feature type="domain" description="HTH cro/C1-type" evidence="1">
    <location>
        <begin position="9"/>
        <end position="68"/>
    </location>
</feature>
<reference evidence="2 3" key="1">
    <citation type="submission" date="2018-05" db="EMBL/GenBank/DDBJ databases">
        <title>The Hungate 1000. A catalogue of reference genomes from the rumen microbiome.</title>
        <authorList>
            <person name="Kelly W."/>
        </authorList>
    </citation>
    <scope>NUCLEOTIDE SEQUENCE [LARGE SCALE GENOMIC DNA]</scope>
    <source>
        <strain evidence="2 3">NLAE-zl-C242</strain>
    </source>
</reference>
<dbReference type="AlphaFoldDB" id="A0A2Y9BEX9"/>
<evidence type="ECO:0000259" key="1">
    <source>
        <dbReference type="Pfam" id="PF13443"/>
    </source>
</evidence>
<dbReference type="Pfam" id="PF13443">
    <property type="entry name" value="HTH_26"/>
    <property type="match status" value="1"/>
</dbReference>
<accession>A0A2Y9BEX9</accession>
<keyword evidence="3" id="KW-1185">Reference proteome</keyword>
<proteinExistence type="predicted"/>
<protein>
    <submittedName>
        <fullName evidence="2">Putative transcriptional regulator</fullName>
    </submittedName>
</protein>
<dbReference type="EMBL" id="QGDL01000004">
    <property type="protein sequence ID" value="PWJ30390.1"/>
    <property type="molecule type" value="Genomic_DNA"/>
</dbReference>
<dbReference type="InterPro" id="IPR001387">
    <property type="entry name" value="Cro/C1-type_HTH"/>
</dbReference>
<dbReference type="OrthoDB" id="9807880at2"/>
<sequence length="76" mass="8814">MAIQYKTNIISALKTAGYSTYRLRKEKLLGEATLQKFRNNELVSWENISIICKLLNCQPGDLMEYVPDTNETMKRN</sequence>
<gene>
    <name evidence="2" type="ORF">A8806_104260</name>
</gene>
<dbReference type="RefSeq" id="WP_109730815.1">
    <property type="nucleotide sequence ID" value="NZ_BAAACK010000019.1"/>
</dbReference>
<evidence type="ECO:0000313" key="3">
    <source>
        <dbReference type="Proteomes" id="UP000245845"/>
    </source>
</evidence>
<name>A0A2Y9BEX9_9FIRM</name>
<dbReference type="Proteomes" id="UP000245845">
    <property type="component" value="Unassembled WGS sequence"/>
</dbReference>
<comment type="caution">
    <text evidence="2">The sequence shown here is derived from an EMBL/GenBank/DDBJ whole genome shotgun (WGS) entry which is preliminary data.</text>
</comment>
<organism evidence="2 3">
    <name type="scientific">Faecalicatena orotica</name>
    <dbReference type="NCBI Taxonomy" id="1544"/>
    <lineage>
        <taxon>Bacteria</taxon>
        <taxon>Bacillati</taxon>
        <taxon>Bacillota</taxon>
        <taxon>Clostridia</taxon>
        <taxon>Lachnospirales</taxon>
        <taxon>Lachnospiraceae</taxon>
        <taxon>Faecalicatena</taxon>
    </lineage>
</organism>